<keyword evidence="5" id="KW-0472">Membrane</keyword>
<name>A0A449BKX5_9MOLU</name>
<evidence type="ECO:0000256" key="2">
    <source>
        <dbReference type="ARBA" id="ARBA00022475"/>
    </source>
</evidence>
<dbReference type="KEGG" id="ahk:NCTC10172_01092"/>
<dbReference type="AlphaFoldDB" id="A0A449BKX5"/>
<accession>A0A449BKX5</accession>
<dbReference type="GO" id="GO:0005524">
    <property type="term" value="F:ATP binding"/>
    <property type="evidence" value="ECO:0007669"/>
    <property type="project" value="UniProtKB-KW"/>
</dbReference>
<dbReference type="InterPro" id="IPR008995">
    <property type="entry name" value="Mo/tungstate-bd_C_term_dom"/>
</dbReference>
<dbReference type="RefSeq" id="WP_051659061.1">
    <property type="nucleotide sequence ID" value="NZ_LR215050.1"/>
</dbReference>
<dbReference type="GO" id="GO:0016887">
    <property type="term" value="F:ATP hydrolysis activity"/>
    <property type="evidence" value="ECO:0007669"/>
    <property type="project" value="InterPro"/>
</dbReference>
<proteinExistence type="predicted"/>
<dbReference type="Gene3D" id="3.40.50.300">
    <property type="entry name" value="P-loop containing nucleotide triphosphate hydrolases"/>
    <property type="match status" value="2"/>
</dbReference>
<dbReference type="Pfam" id="PF00005">
    <property type="entry name" value="ABC_tran"/>
    <property type="match status" value="2"/>
</dbReference>
<dbReference type="PROSITE" id="PS50893">
    <property type="entry name" value="ABC_TRANSPORTER_2"/>
    <property type="match status" value="1"/>
</dbReference>
<reference evidence="7 8" key="1">
    <citation type="submission" date="2019-01" db="EMBL/GenBank/DDBJ databases">
        <authorList>
            <consortium name="Pathogen Informatics"/>
        </authorList>
    </citation>
    <scope>NUCLEOTIDE SEQUENCE [LARGE SCALE GENOMIC DNA]</scope>
    <source>
        <strain evidence="7 8">NCTC10172</strain>
    </source>
</reference>
<gene>
    <name evidence="7" type="primary">MCYN0077</name>
    <name evidence="7" type="ORF">NCTC10172_01092</name>
</gene>
<organism evidence="7 8">
    <name type="scientific">Acholeplasma hippikon</name>
    <dbReference type="NCBI Taxonomy" id="264636"/>
    <lineage>
        <taxon>Bacteria</taxon>
        <taxon>Bacillati</taxon>
        <taxon>Mycoplasmatota</taxon>
        <taxon>Mollicutes</taxon>
        <taxon>Acholeplasmatales</taxon>
        <taxon>Acholeplasmataceae</taxon>
        <taxon>Acholeplasma</taxon>
    </lineage>
</organism>
<keyword evidence="8" id="KW-1185">Reference proteome</keyword>
<evidence type="ECO:0000313" key="7">
    <source>
        <dbReference type="EMBL" id="VEU83043.1"/>
    </source>
</evidence>
<keyword evidence="2" id="KW-1003">Cell membrane</keyword>
<dbReference type="SUPFAM" id="SSF50331">
    <property type="entry name" value="MOP-like"/>
    <property type="match status" value="1"/>
</dbReference>
<dbReference type="Proteomes" id="UP000290909">
    <property type="component" value="Chromosome"/>
</dbReference>
<dbReference type="CDD" id="cd03259">
    <property type="entry name" value="ABC_Carb_Solutes_like"/>
    <property type="match status" value="1"/>
</dbReference>
<dbReference type="GO" id="GO:0055052">
    <property type="term" value="C:ATP-binding cassette (ABC) transporter complex, substrate-binding subunit-containing"/>
    <property type="evidence" value="ECO:0007669"/>
    <property type="project" value="TreeGrafter"/>
</dbReference>
<dbReference type="InterPro" id="IPR047641">
    <property type="entry name" value="ABC_transpr_MalK/UgpC-like"/>
</dbReference>
<dbReference type="PROSITE" id="PS00211">
    <property type="entry name" value="ABC_TRANSPORTER_1"/>
    <property type="match status" value="1"/>
</dbReference>
<dbReference type="InterPro" id="IPR015853">
    <property type="entry name" value="ABC_transpr_FbpC"/>
</dbReference>
<dbReference type="GO" id="GO:0015408">
    <property type="term" value="F:ABC-type ferric iron transporter activity"/>
    <property type="evidence" value="ECO:0007669"/>
    <property type="project" value="InterPro"/>
</dbReference>
<dbReference type="EMBL" id="LR215050">
    <property type="protein sequence ID" value="VEU83043.1"/>
    <property type="molecule type" value="Genomic_DNA"/>
</dbReference>
<dbReference type="InterPro" id="IPR017871">
    <property type="entry name" value="ABC_transporter-like_CS"/>
</dbReference>
<dbReference type="Gene3D" id="2.40.50.100">
    <property type="match status" value="1"/>
</dbReference>
<dbReference type="InterPro" id="IPR003439">
    <property type="entry name" value="ABC_transporter-like_ATP-bd"/>
</dbReference>
<dbReference type="STRING" id="1408416.GCA_000702765_01180"/>
<protein>
    <submittedName>
        <fullName evidence="7">ABC-type maltose/maltodextrin transporter ATP-binding protein MalK</fullName>
    </submittedName>
</protein>
<evidence type="ECO:0000256" key="1">
    <source>
        <dbReference type="ARBA" id="ARBA00022448"/>
    </source>
</evidence>
<evidence type="ECO:0000313" key="8">
    <source>
        <dbReference type="Proteomes" id="UP000290909"/>
    </source>
</evidence>
<keyword evidence="3" id="KW-0547">Nucleotide-binding</keyword>
<evidence type="ECO:0000256" key="5">
    <source>
        <dbReference type="ARBA" id="ARBA00023136"/>
    </source>
</evidence>
<dbReference type="SMART" id="SM00382">
    <property type="entry name" value="AAA"/>
    <property type="match status" value="1"/>
</dbReference>
<feature type="domain" description="ABC transporter" evidence="6">
    <location>
        <begin position="3"/>
        <end position="416"/>
    </location>
</feature>
<dbReference type="SUPFAM" id="SSF52540">
    <property type="entry name" value="P-loop containing nucleoside triphosphate hydrolases"/>
    <property type="match status" value="1"/>
</dbReference>
<evidence type="ECO:0000259" key="6">
    <source>
        <dbReference type="PROSITE" id="PS50893"/>
    </source>
</evidence>
<dbReference type="PANTHER" id="PTHR43875:SF1">
    <property type="entry name" value="OSMOPROTECTIVE COMPOUNDS UPTAKE ATP-BINDING PROTEIN GGTA"/>
    <property type="match status" value="1"/>
</dbReference>
<sequence>MQIKLEGLTKVFSDLKSKTETRAVSNLDIVIPSGKLVGLLGPSGCGKSTTLYMISGLLYPTEGRIYFGDEDVTELSPEQRGIGLVFQNYALYPHMTVRKNILFPLENMNVKKLAIEKAYKQAHMLVAKEEAEAYYGYLEKSESLKNKYRRTEAEAKAQYESAKLAFEKEYLDGKKANPALKGQLKTTLKQNLANLKINFTKRVQDFEQAYLKERNAITPANLNQLLPTINAKFAKVEADYSKALNEYRAELAKENLEPKQHKAKLELFIEKNIPQAVKIVSEAKLVDYKKQMNDEAYKMAKLVGIEDQLDKKPGQLSGGQQQRVAIARALVKKPRVLLLDEPLSNLDARLRLQTREEIKRIQKETGITTVFVTHDQEEAMSISDEIIIMNYGEEQQKGVPQEVYDQPENLFSAKFLGTPPINLYKAEVENQKVLIDGKVVFESSKLDKALTGEVVVGVRPEGYELAEDGVLEVKALFVETIGRDLSLVASHQNGMTESFRIVLNNDTDDVKNKPAVKFNLKANKTFIFDKVTGRRLA</sequence>
<keyword evidence="4 7" id="KW-0067">ATP-binding</keyword>
<dbReference type="InterPro" id="IPR027417">
    <property type="entry name" value="P-loop_NTPase"/>
</dbReference>
<evidence type="ECO:0000256" key="4">
    <source>
        <dbReference type="ARBA" id="ARBA00022840"/>
    </source>
</evidence>
<dbReference type="PANTHER" id="PTHR43875">
    <property type="entry name" value="MALTODEXTRIN IMPORT ATP-BINDING PROTEIN MSMX"/>
    <property type="match status" value="1"/>
</dbReference>
<evidence type="ECO:0000256" key="3">
    <source>
        <dbReference type="ARBA" id="ARBA00022741"/>
    </source>
</evidence>
<dbReference type="InterPro" id="IPR003593">
    <property type="entry name" value="AAA+_ATPase"/>
</dbReference>
<keyword evidence="1" id="KW-0813">Transport</keyword>